<evidence type="ECO:0000256" key="1">
    <source>
        <dbReference type="SAM" id="SignalP"/>
    </source>
</evidence>
<organism evidence="2 3">
    <name type="scientific">Caenorhabditis japonica</name>
    <dbReference type="NCBI Taxonomy" id="281687"/>
    <lineage>
        <taxon>Eukaryota</taxon>
        <taxon>Metazoa</taxon>
        <taxon>Ecdysozoa</taxon>
        <taxon>Nematoda</taxon>
        <taxon>Chromadorea</taxon>
        <taxon>Rhabditida</taxon>
        <taxon>Rhabditina</taxon>
        <taxon>Rhabditomorpha</taxon>
        <taxon>Rhabditoidea</taxon>
        <taxon>Rhabditidae</taxon>
        <taxon>Peloderinae</taxon>
        <taxon>Caenorhabditis</taxon>
    </lineage>
</organism>
<sequence>MRFLAISALLVVGSILLVDGAALRDKRQSCDCAPAAQPSCSCQRSTYTQPQYTCTCQTPVPVSKSCPCDQPARQQIYQVQTTQCAPACKQSCQQQ</sequence>
<dbReference type="PANTHER" id="PTHR31895">
    <property type="entry name" value="PROTEIN CBG03177-RELATED"/>
    <property type="match status" value="1"/>
</dbReference>
<keyword evidence="3" id="KW-1185">Reference proteome</keyword>
<dbReference type="PANTHER" id="PTHR31895:SF9">
    <property type="entry name" value="ACTIVATED IN BLOCKED UNFOLDED PROTEIN RESPONSE-RELATED"/>
    <property type="match status" value="1"/>
</dbReference>
<name>A0A8R1IND3_CAEJA</name>
<dbReference type="Pfam" id="PF06493">
    <property type="entry name" value="DUF1096"/>
    <property type="match status" value="1"/>
</dbReference>
<protein>
    <submittedName>
        <fullName evidence="2">Uncharacterized protein</fullName>
    </submittedName>
</protein>
<keyword evidence="1" id="KW-0732">Signal</keyword>
<reference evidence="2" key="2">
    <citation type="submission" date="2022-06" db="UniProtKB">
        <authorList>
            <consortium name="EnsemblMetazoa"/>
        </authorList>
    </citation>
    <scope>IDENTIFICATION</scope>
    <source>
        <strain evidence="2">DF5081</strain>
    </source>
</reference>
<feature type="chain" id="PRO_5035899399" evidence="1">
    <location>
        <begin position="21"/>
        <end position="95"/>
    </location>
</feature>
<feature type="signal peptide" evidence="1">
    <location>
        <begin position="1"/>
        <end position="20"/>
    </location>
</feature>
<accession>A0A8R1IND3</accession>
<reference evidence="3" key="1">
    <citation type="submission" date="2010-08" db="EMBL/GenBank/DDBJ databases">
        <authorList>
            <consortium name="Caenorhabditis japonica Sequencing Consortium"/>
            <person name="Wilson R.K."/>
        </authorList>
    </citation>
    <scope>NUCLEOTIDE SEQUENCE [LARGE SCALE GENOMIC DNA]</scope>
    <source>
        <strain evidence="3">DF5081</strain>
    </source>
</reference>
<evidence type="ECO:0000313" key="3">
    <source>
        <dbReference type="Proteomes" id="UP000005237"/>
    </source>
</evidence>
<dbReference type="AlphaFoldDB" id="A0A8R1IND3"/>
<dbReference type="EnsemblMetazoa" id="CJA37477.1">
    <property type="protein sequence ID" value="CJA37477.1"/>
    <property type="gene ID" value="WBGene00213324"/>
</dbReference>
<proteinExistence type="predicted"/>
<dbReference type="Proteomes" id="UP000005237">
    <property type="component" value="Unassembled WGS sequence"/>
</dbReference>
<dbReference type="InterPro" id="IPR009475">
    <property type="entry name" value="DUF1096"/>
</dbReference>
<evidence type="ECO:0000313" key="2">
    <source>
        <dbReference type="EnsemblMetazoa" id="CJA37477.1"/>
    </source>
</evidence>